<dbReference type="AlphaFoldDB" id="A0AAP0J4B0"/>
<dbReference type="GO" id="GO:0030599">
    <property type="term" value="F:pectinesterase activity"/>
    <property type="evidence" value="ECO:0007669"/>
    <property type="project" value="UniProtKB-UniRule"/>
</dbReference>
<comment type="similarity">
    <text evidence="2">In the N-terminal section; belongs to the PMEI family.</text>
</comment>
<dbReference type="PANTHER" id="PTHR31707">
    <property type="entry name" value="PECTINESTERASE"/>
    <property type="match status" value="1"/>
</dbReference>
<keyword evidence="8" id="KW-0472">Membrane</keyword>
<dbReference type="NCBIfam" id="TIGR01614">
    <property type="entry name" value="PME_inhib"/>
    <property type="match status" value="1"/>
</dbReference>
<evidence type="ECO:0000256" key="4">
    <source>
        <dbReference type="ARBA" id="ARBA00022801"/>
    </source>
</evidence>
<dbReference type="InterPro" id="IPR011050">
    <property type="entry name" value="Pectin_lyase_fold/virulence"/>
</dbReference>
<protein>
    <recommendedName>
        <fullName evidence="7">Pectinesterase</fullName>
        <ecNumber evidence="7">3.1.1.11</ecNumber>
    </recommendedName>
</protein>
<comment type="similarity">
    <text evidence="3">In the C-terminal section; belongs to the pectinesterase family.</text>
</comment>
<feature type="transmembrane region" description="Helical" evidence="8">
    <location>
        <begin position="130"/>
        <end position="151"/>
    </location>
</feature>
<dbReference type="FunFam" id="2.160.20.10:FF:000001">
    <property type="entry name" value="Pectinesterase"/>
    <property type="match status" value="1"/>
</dbReference>
<dbReference type="SUPFAM" id="SSF51126">
    <property type="entry name" value="Pectin lyase-like"/>
    <property type="match status" value="1"/>
</dbReference>
<keyword evidence="8" id="KW-1133">Transmembrane helix</keyword>
<evidence type="ECO:0000256" key="6">
    <source>
        <dbReference type="PROSITE-ProRule" id="PRU10040"/>
    </source>
</evidence>
<accession>A0AAP0J4B0</accession>
<keyword evidence="4 7" id="KW-0378">Hydrolase</keyword>
<dbReference type="Gene3D" id="2.160.20.10">
    <property type="entry name" value="Single-stranded right-handed beta-helix, Pectin lyase-like"/>
    <property type="match status" value="1"/>
</dbReference>
<name>A0AAP0J4B0_9MAGN</name>
<dbReference type="SUPFAM" id="SSF101148">
    <property type="entry name" value="Plant invertase/pectin methylesterase inhibitor"/>
    <property type="match status" value="1"/>
</dbReference>
<comment type="pathway">
    <text evidence="1 7">Glycan metabolism; pectin degradation; 2-dehydro-3-deoxy-D-gluconate from pectin: step 1/5.</text>
</comment>
<evidence type="ECO:0000256" key="5">
    <source>
        <dbReference type="ARBA" id="ARBA00023085"/>
    </source>
</evidence>
<dbReference type="CDD" id="cd15798">
    <property type="entry name" value="PMEI-like_3"/>
    <property type="match status" value="1"/>
</dbReference>
<evidence type="ECO:0000256" key="3">
    <source>
        <dbReference type="ARBA" id="ARBA00007786"/>
    </source>
</evidence>
<dbReference type="InterPro" id="IPR012334">
    <property type="entry name" value="Pectin_lyas_fold"/>
</dbReference>
<organism evidence="10 11">
    <name type="scientific">Stephania yunnanensis</name>
    <dbReference type="NCBI Taxonomy" id="152371"/>
    <lineage>
        <taxon>Eukaryota</taxon>
        <taxon>Viridiplantae</taxon>
        <taxon>Streptophyta</taxon>
        <taxon>Embryophyta</taxon>
        <taxon>Tracheophyta</taxon>
        <taxon>Spermatophyta</taxon>
        <taxon>Magnoliopsida</taxon>
        <taxon>Ranunculales</taxon>
        <taxon>Menispermaceae</taxon>
        <taxon>Menispermoideae</taxon>
        <taxon>Cissampelideae</taxon>
        <taxon>Stephania</taxon>
    </lineage>
</organism>
<dbReference type="InterPro" id="IPR006501">
    <property type="entry name" value="Pectinesterase_inhib_dom"/>
</dbReference>
<dbReference type="Pfam" id="PF01095">
    <property type="entry name" value="Pectinesterase"/>
    <property type="match status" value="1"/>
</dbReference>
<dbReference type="SMART" id="SM00856">
    <property type="entry name" value="PMEI"/>
    <property type="match status" value="1"/>
</dbReference>
<evidence type="ECO:0000256" key="2">
    <source>
        <dbReference type="ARBA" id="ARBA00006027"/>
    </source>
</evidence>
<sequence length="651" mass="71885">MGRGGNIVIIGLFVKLYIYVALESCDNGLHRRWPGWTLLPSRCVLCFQDAESLNHTFLQCSFTPNNNRRGVPIKRENYNLKQLPAHLKQVKADRTKMATCLKHSTHFTMAIDAPLLSTPTNPTTTRSCSILSVFLITVSAILVSATALFVLSQFSPTIIIDHKLLVQKLPISSTPPNSNNLQQLLHILNNSMSPISRTIELAHLTQSSTKNVDEHPAIIDCIDLLSSSLDRVADAKSALQSAKPSRRKRAITDAQSWISAVLTNYVTCLDGLKGSSLSILGAEFEALADGASNALALLSSLSRTTSNDEFFELEDGFPHWVSKRDRKLLVSKANRIKANVTVSKDGNGNYSSISEAVFFAPNKTKYRYVIHVKEGVYEEIIQIDNKKKNLMIVGDGMELTIITGNLSVGGVKNMTTYNSATLATKGDYFIAQDLCIKNTAGPENHQAVALRVSSDHTVINRCKIDAFQDTLYAHSHRQFYKDCYITGTVDFIFGNGAAVVQGGTIAPRKPMQGQKNMVTAQGRTNPNQTTGLSIQFSDIIPTDDLPVDGSFPTYLGRPWKNFSRTVVMETYIGDVIDPKGWFEWDGDLHLNTCYYGEYMNYGPGAGLSERVNWTCYQGLLEPQAAINFSVGNFIQGNEWLPSTGVSFIDRI</sequence>
<dbReference type="Proteomes" id="UP001420932">
    <property type="component" value="Unassembled WGS sequence"/>
</dbReference>
<keyword evidence="5 7" id="KW-0063">Aspartyl esterase</keyword>
<dbReference type="PROSITE" id="PS00503">
    <property type="entry name" value="PECTINESTERASE_2"/>
    <property type="match status" value="1"/>
</dbReference>
<dbReference type="GO" id="GO:0042545">
    <property type="term" value="P:cell wall modification"/>
    <property type="evidence" value="ECO:0007669"/>
    <property type="project" value="UniProtKB-UniRule"/>
</dbReference>
<dbReference type="Pfam" id="PF04043">
    <property type="entry name" value="PMEI"/>
    <property type="match status" value="1"/>
</dbReference>
<dbReference type="GO" id="GO:0004857">
    <property type="term" value="F:enzyme inhibitor activity"/>
    <property type="evidence" value="ECO:0007669"/>
    <property type="project" value="InterPro"/>
</dbReference>
<comment type="caution">
    <text evidence="10">The sequence shown here is derived from an EMBL/GenBank/DDBJ whole genome shotgun (WGS) entry which is preliminary data.</text>
</comment>
<gene>
    <name evidence="10" type="ORF">Syun_016159</name>
</gene>
<proteinExistence type="inferred from homology"/>
<keyword evidence="11" id="KW-1185">Reference proteome</keyword>
<dbReference type="Gene3D" id="1.20.140.40">
    <property type="entry name" value="Invertase/pectin methylesterase inhibitor family protein"/>
    <property type="match status" value="1"/>
</dbReference>
<dbReference type="InterPro" id="IPR033131">
    <property type="entry name" value="Pectinesterase_Asp_AS"/>
</dbReference>
<evidence type="ECO:0000313" key="11">
    <source>
        <dbReference type="Proteomes" id="UP001420932"/>
    </source>
</evidence>
<dbReference type="EMBL" id="JBBNAF010000007">
    <property type="protein sequence ID" value="KAK9127362.1"/>
    <property type="molecule type" value="Genomic_DNA"/>
</dbReference>
<reference evidence="10 11" key="1">
    <citation type="submission" date="2024-01" db="EMBL/GenBank/DDBJ databases">
        <title>Genome assemblies of Stephania.</title>
        <authorList>
            <person name="Yang L."/>
        </authorList>
    </citation>
    <scope>NUCLEOTIDE SEQUENCE [LARGE SCALE GENOMIC DNA]</scope>
    <source>
        <strain evidence="10">YNDBR</strain>
        <tissue evidence="10">Leaf</tissue>
    </source>
</reference>
<evidence type="ECO:0000256" key="7">
    <source>
        <dbReference type="RuleBase" id="RU000589"/>
    </source>
</evidence>
<evidence type="ECO:0000256" key="8">
    <source>
        <dbReference type="SAM" id="Phobius"/>
    </source>
</evidence>
<dbReference type="InterPro" id="IPR000070">
    <property type="entry name" value="Pectinesterase_cat"/>
</dbReference>
<dbReference type="EC" id="3.1.1.11" evidence="7"/>
<dbReference type="InterPro" id="IPR035513">
    <property type="entry name" value="Invertase/methylesterase_inhib"/>
</dbReference>
<comment type="catalytic activity">
    <reaction evidence="7">
        <text>[(1-&gt;4)-alpha-D-galacturonosyl methyl ester](n) + n H2O = [(1-&gt;4)-alpha-D-galacturonosyl](n) + n methanol + n H(+)</text>
        <dbReference type="Rhea" id="RHEA:22380"/>
        <dbReference type="Rhea" id="RHEA-COMP:14570"/>
        <dbReference type="Rhea" id="RHEA-COMP:14573"/>
        <dbReference type="ChEBI" id="CHEBI:15377"/>
        <dbReference type="ChEBI" id="CHEBI:15378"/>
        <dbReference type="ChEBI" id="CHEBI:17790"/>
        <dbReference type="ChEBI" id="CHEBI:140522"/>
        <dbReference type="ChEBI" id="CHEBI:140523"/>
        <dbReference type="EC" id="3.1.1.11"/>
    </reaction>
</comment>
<evidence type="ECO:0000313" key="10">
    <source>
        <dbReference type="EMBL" id="KAK9127362.1"/>
    </source>
</evidence>
<keyword evidence="8" id="KW-0812">Transmembrane</keyword>
<dbReference type="GO" id="GO:0045490">
    <property type="term" value="P:pectin catabolic process"/>
    <property type="evidence" value="ECO:0007669"/>
    <property type="project" value="UniProtKB-UniRule"/>
</dbReference>
<feature type="active site" evidence="6">
    <location>
        <position position="490"/>
    </location>
</feature>
<evidence type="ECO:0000256" key="1">
    <source>
        <dbReference type="ARBA" id="ARBA00005184"/>
    </source>
</evidence>
<evidence type="ECO:0000259" key="9">
    <source>
        <dbReference type="SMART" id="SM00856"/>
    </source>
</evidence>
<feature type="domain" description="Pectinesterase inhibitor" evidence="9">
    <location>
        <begin position="161"/>
        <end position="297"/>
    </location>
</feature>
<feature type="transmembrane region" description="Helical" evidence="8">
    <location>
        <begin position="6"/>
        <end position="22"/>
    </location>
</feature>